<gene>
    <name evidence="2" type="ORF">BDY17DRAFT_295213</name>
</gene>
<evidence type="ECO:0000313" key="2">
    <source>
        <dbReference type="EMBL" id="KAF2484214.1"/>
    </source>
</evidence>
<accession>A0A6A6PWV8</accession>
<feature type="transmembrane region" description="Helical" evidence="1">
    <location>
        <begin position="6"/>
        <end position="24"/>
    </location>
</feature>
<reference evidence="2" key="1">
    <citation type="journal article" date="2020" name="Stud. Mycol.">
        <title>101 Dothideomycetes genomes: a test case for predicting lifestyles and emergence of pathogens.</title>
        <authorList>
            <person name="Haridas S."/>
            <person name="Albert R."/>
            <person name="Binder M."/>
            <person name="Bloem J."/>
            <person name="Labutti K."/>
            <person name="Salamov A."/>
            <person name="Andreopoulos B."/>
            <person name="Baker S."/>
            <person name="Barry K."/>
            <person name="Bills G."/>
            <person name="Bluhm B."/>
            <person name="Cannon C."/>
            <person name="Castanera R."/>
            <person name="Culley D."/>
            <person name="Daum C."/>
            <person name="Ezra D."/>
            <person name="Gonzalez J."/>
            <person name="Henrissat B."/>
            <person name="Kuo A."/>
            <person name="Liang C."/>
            <person name="Lipzen A."/>
            <person name="Lutzoni F."/>
            <person name="Magnuson J."/>
            <person name="Mondo S."/>
            <person name="Nolan M."/>
            <person name="Ohm R."/>
            <person name="Pangilinan J."/>
            <person name="Park H.-J."/>
            <person name="Ramirez L."/>
            <person name="Alfaro M."/>
            <person name="Sun H."/>
            <person name="Tritt A."/>
            <person name="Yoshinaga Y."/>
            <person name="Zwiers L.-H."/>
            <person name="Turgeon B."/>
            <person name="Goodwin S."/>
            <person name="Spatafora J."/>
            <person name="Crous P."/>
            <person name="Grigoriev I."/>
        </authorList>
    </citation>
    <scope>NUCLEOTIDE SEQUENCE</scope>
    <source>
        <strain evidence="2">CBS 113389</strain>
    </source>
</reference>
<dbReference type="EMBL" id="MU001634">
    <property type="protein sequence ID" value="KAF2484214.1"/>
    <property type="molecule type" value="Genomic_DNA"/>
</dbReference>
<dbReference type="RefSeq" id="XP_033590784.1">
    <property type="nucleotide sequence ID" value="XM_033733261.1"/>
</dbReference>
<sequence>MLWVALGPAIWGAVALGLLGYFAGHAHRDLDGIAIQHDAPLPVMLHFHVDDPSVHDMSVVDGMNVRLDSRLSAPIGYHGAVFENEAKNFSREGLVTGVGEQRKPGVHYGKLFVPLSEEGENVEGKWFAVDAAVADNSTVDAFDSLKNAVSGVTGEVASPQEALHLAAALIAVAEDIKWE</sequence>
<dbReference type="GeneID" id="54474263"/>
<keyword evidence="1" id="KW-1133">Transmembrane helix</keyword>
<evidence type="ECO:0000256" key="1">
    <source>
        <dbReference type="SAM" id="Phobius"/>
    </source>
</evidence>
<proteinExistence type="predicted"/>
<name>A0A6A6PWV8_9PEZI</name>
<keyword evidence="1" id="KW-0472">Membrane</keyword>
<keyword evidence="1" id="KW-0812">Transmembrane</keyword>
<keyword evidence="3" id="KW-1185">Reference proteome</keyword>
<protein>
    <submittedName>
        <fullName evidence="2">Uncharacterized protein</fullName>
    </submittedName>
</protein>
<evidence type="ECO:0000313" key="3">
    <source>
        <dbReference type="Proteomes" id="UP000799767"/>
    </source>
</evidence>
<dbReference type="Proteomes" id="UP000799767">
    <property type="component" value="Unassembled WGS sequence"/>
</dbReference>
<organism evidence="2 3">
    <name type="scientific">Neohortaea acidophila</name>
    <dbReference type="NCBI Taxonomy" id="245834"/>
    <lineage>
        <taxon>Eukaryota</taxon>
        <taxon>Fungi</taxon>
        <taxon>Dikarya</taxon>
        <taxon>Ascomycota</taxon>
        <taxon>Pezizomycotina</taxon>
        <taxon>Dothideomycetes</taxon>
        <taxon>Dothideomycetidae</taxon>
        <taxon>Mycosphaerellales</taxon>
        <taxon>Teratosphaeriaceae</taxon>
        <taxon>Neohortaea</taxon>
    </lineage>
</organism>
<dbReference type="AlphaFoldDB" id="A0A6A6PWV8"/>